<dbReference type="InterPro" id="IPR022228">
    <property type="entry name" value="DUF3755"/>
</dbReference>
<comment type="caution">
    <text evidence="2">The sequence shown here is derived from an EMBL/GenBank/DDBJ whole genome shotgun (WGS) entry which is preliminary data.</text>
</comment>
<keyword evidence="3" id="KW-1185">Reference proteome</keyword>
<dbReference type="PANTHER" id="PTHR31414:SF18">
    <property type="entry name" value="TRANSMEMBRANE PROTEIN-RELATED"/>
    <property type="match status" value="1"/>
</dbReference>
<dbReference type="EMBL" id="JAXIOK010000002">
    <property type="protein sequence ID" value="KAK4778185.1"/>
    <property type="molecule type" value="Genomic_DNA"/>
</dbReference>
<gene>
    <name evidence="2" type="ORF">SAY87_018372</name>
</gene>
<proteinExistence type="predicted"/>
<feature type="transmembrane region" description="Helical" evidence="1">
    <location>
        <begin position="131"/>
        <end position="154"/>
    </location>
</feature>
<dbReference type="AlphaFoldDB" id="A0AAN7L3Y1"/>
<keyword evidence="1" id="KW-0472">Membrane</keyword>
<feature type="transmembrane region" description="Helical" evidence="1">
    <location>
        <begin position="275"/>
        <end position="297"/>
    </location>
</feature>
<dbReference type="Pfam" id="PF12579">
    <property type="entry name" value="DUF3755"/>
    <property type="match status" value="1"/>
</dbReference>
<evidence type="ECO:0000256" key="1">
    <source>
        <dbReference type="SAM" id="Phobius"/>
    </source>
</evidence>
<sequence>MDHDDGISNKAIGGPTGELLEQNAQSLNQISANLAVFQIHENISLFCQTRDNIMKIMNNLNDQPETMKQMPPIPTSDCLLQLWDANTNLFVVVAHPMVISFVVTQILYPVGFGGYQMGLSGGKQMERSTTVVISMMMGLLILATYFTPIAGLSYQLPAPLSGRHLVQTHDTLETVGRYLVQTHDTLETVGYTDETARVDPLDSFKKYRGGYNLTNKHYWSSTIFTGVYGYAIGVLWLLFGIILGIVLAVSSLCGSPLNKKSSKFHHQRSYCDMQLHLWSVLLTVFMVVAVVAMGLVLGGNAKFHSRAKTVVDIIMETANEATETIRNTTGAMKEIRATLEISKGITVGSIADLSDGATGFLGSTSQRLDSEADEIQRQASKNRRLINKGLKIVYIITSVTISMNLVAVVALSAAGFLKLGKPLYWLISVCWSLTFLCWLLFGMHYFFGKFSSDTCMALENFQQNPNNNSLSSILPCNELLSAKSILSDVGAGIYYLVNEVNANISLLQSTACPNLFNVCNPFSAPPELLYEPDNCPPNTIRIGDIPKVLKFFTCSDENIGNCSEGDGGLFISASNYNTMEAYTSSIQTLLNAYPSMESLIECQSVKDAFADILLHHCWPLNRYVHMVWAALVALGVVMVFLVLIWIGNTRHEQKCHMSLSA</sequence>
<keyword evidence="1" id="KW-1133">Transmembrane helix</keyword>
<feature type="transmembrane region" description="Helical" evidence="1">
    <location>
        <begin position="626"/>
        <end position="647"/>
    </location>
</feature>
<feature type="transmembrane region" description="Helical" evidence="1">
    <location>
        <begin position="89"/>
        <end position="110"/>
    </location>
</feature>
<feature type="transmembrane region" description="Helical" evidence="1">
    <location>
        <begin position="423"/>
        <end position="447"/>
    </location>
</feature>
<dbReference type="Proteomes" id="UP001345219">
    <property type="component" value="Chromosome 14"/>
</dbReference>
<keyword evidence="1" id="KW-0812">Transmembrane</keyword>
<reference evidence="2 3" key="1">
    <citation type="journal article" date="2023" name="Hortic Res">
        <title>Pangenome of water caltrop reveals structural variations and asymmetric subgenome divergence after allopolyploidization.</title>
        <authorList>
            <person name="Zhang X."/>
            <person name="Chen Y."/>
            <person name="Wang L."/>
            <person name="Yuan Y."/>
            <person name="Fang M."/>
            <person name="Shi L."/>
            <person name="Lu R."/>
            <person name="Comes H.P."/>
            <person name="Ma Y."/>
            <person name="Chen Y."/>
            <person name="Huang G."/>
            <person name="Zhou Y."/>
            <person name="Zheng Z."/>
            <person name="Qiu Y."/>
        </authorList>
    </citation>
    <scope>NUCLEOTIDE SEQUENCE [LARGE SCALE GENOMIC DNA]</scope>
    <source>
        <tissue evidence="2">Roots</tissue>
    </source>
</reference>
<feature type="transmembrane region" description="Helical" evidence="1">
    <location>
        <begin position="392"/>
        <end position="416"/>
    </location>
</feature>
<evidence type="ECO:0000313" key="2">
    <source>
        <dbReference type="EMBL" id="KAK4778185.1"/>
    </source>
</evidence>
<evidence type="ECO:0000313" key="3">
    <source>
        <dbReference type="Proteomes" id="UP001345219"/>
    </source>
</evidence>
<accession>A0AAN7L3Y1</accession>
<name>A0AAN7L3Y1_9MYRT</name>
<protein>
    <submittedName>
        <fullName evidence="2">Uncharacterized protein</fullName>
    </submittedName>
</protein>
<dbReference type="GO" id="GO:0016020">
    <property type="term" value="C:membrane"/>
    <property type="evidence" value="ECO:0007669"/>
    <property type="project" value="TreeGrafter"/>
</dbReference>
<dbReference type="InterPro" id="IPR040283">
    <property type="entry name" value="DDB_G0292058-like"/>
</dbReference>
<dbReference type="PANTHER" id="PTHR31414">
    <property type="entry name" value="TRANSMEMBRANE PROTEIN DDB_G0292058"/>
    <property type="match status" value="1"/>
</dbReference>
<feature type="transmembrane region" description="Helical" evidence="1">
    <location>
        <begin position="227"/>
        <end position="254"/>
    </location>
</feature>
<organism evidence="2 3">
    <name type="scientific">Trapa incisa</name>
    <dbReference type="NCBI Taxonomy" id="236973"/>
    <lineage>
        <taxon>Eukaryota</taxon>
        <taxon>Viridiplantae</taxon>
        <taxon>Streptophyta</taxon>
        <taxon>Embryophyta</taxon>
        <taxon>Tracheophyta</taxon>
        <taxon>Spermatophyta</taxon>
        <taxon>Magnoliopsida</taxon>
        <taxon>eudicotyledons</taxon>
        <taxon>Gunneridae</taxon>
        <taxon>Pentapetalae</taxon>
        <taxon>rosids</taxon>
        <taxon>malvids</taxon>
        <taxon>Myrtales</taxon>
        <taxon>Lythraceae</taxon>
        <taxon>Trapa</taxon>
    </lineage>
</organism>